<dbReference type="Proteomes" id="UP000027195">
    <property type="component" value="Unassembled WGS sequence"/>
</dbReference>
<reference evidence="13" key="1">
    <citation type="journal article" date="2014" name="Proc. Natl. Acad. Sci. U.S.A.">
        <title>Extensive sampling of basidiomycete genomes demonstrates inadequacy of the white-rot/brown-rot paradigm for wood decay fungi.</title>
        <authorList>
            <person name="Riley R."/>
            <person name="Salamov A.A."/>
            <person name="Brown D.W."/>
            <person name="Nagy L.G."/>
            <person name="Floudas D."/>
            <person name="Held B.W."/>
            <person name="Levasseur A."/>
            <person name="Lombard V."/>
            <person name="Morin E."/>
            <person name="Otillar R."/>
            <person name="Lindquist E.A."/>
            <person name="Sun H."/>
            <person name="LaButti K.M."/>
            <person name="Schmutz J."/>
            <person name="Jabbour D."/>
            <person name="Luo H."/>
            <person name="Baker S.E."/>
            <person name="Pisabarro A.G."/>
            <person name="Walton J.D."/>
            <person name="Blanchette R.A."/>
            <person name="Henrissat B."/>
            <person name="Martin F."/>
            <person name="Cullen D."/>
            <person name="Hibbett D.S."/>
            <person name="Grigoriev I.V."/>
        </authorList>
    </citation>
    <scope>NUCLEOTIDE SEQUENCE [LARGE SCALE GENOMIC DNA]</scope>
    <source>
        <strain evidence="13">FD-172 SS1</strain>
    </source>
</reference>
<evidence type="ECO:0000256" key="9">
    <source>
        <dbReference type="PIRSR" id="PIRSR602401-1"/>
    </source>
</evidence>
<keyword evidence="13" id="KW-1185">Reference proteome</keyword>
<keyword evidence="4 9" id="KW-0349">Heme</keyword>
<evidence type="ECO:0000313" key="12">
    <source>
        <dbReference type="EMBL" id="KDQ12286.1"/>
    </source>
</evidence>
<comment type="cofactor">
    <cofactor evidence="1 9">
        <name>heme</name>
        <dbReference type="ChEBI" id="CHEBI:30413"/>
    </cofactor>
</comment>
<dbReference type="GO" id="GO:0004497">
    <property type="term" value="F:monooxygenase activity"/>
    <property type="evidence" value="ECO:0007669"/>
    <property type="project" value="UniProtKB-KW"/>
</dbReference>
<dbReference type="PANTHER" id="PTHR24305">
    <property type="entry name" value="CYTOCHROME P450"/>
    <property type="match status" value="1"/>
</dbReference>
<sequence length="527" mass="59179">MLNAALGLLALFAASRIYKFWSGLKAVDYTPGIRCAFGARSLLGFLIPKRLGALFYNPGPNFLWEMKRSGGFEGDTDAISVVPWLHGDPAILISSLEMMQQVLGYSDEFDKFKNDSGAALFGLNVATLQREPWKKHRRVLNPAFSKKLYSLVWKESMRMFRDMVETEAWDKAGSATIPVVGDLTAKFTLNIVASCAFDFRSTWSDSISTAGTGMSLSKCLKVVIEDAPVRALAPKWAYFLPLKVLKRVDTAFTTLFAFLRAQVALRREKIASEEMTGDDKAGKNTIFSNIVRANIEGGKFAFDEDEVISNTFVMLFAGHETTARTLNGILALFGLYQDEQEKVYEEIKRVLSNGRDPEFEDSESFTYLRKCIQETMRLYPPVSVLLREAVRDVHLSVTKRATGEKSHDVVVKEGTHVLVNVVGIHYNPRHFPDPDSFKPSRWVDESLSSDAVFAGFGHGPRACIGRKFSLVEATCFLVMLLRDWRVDVDLAPGETPQEWQQRMMTDRITPARGLGPIPIRLSRRESR</sequence>
<evidence type="ECO:0000256" key="6">
    <source>
        <dbReference type="ARBA" id="ARBA00023002"/>
    </source>
</evidence>
<dbReference type="EMBL" id="KL198051">
    <property type="protein sequence ID" value="KDQ12286.1"/>
    <property type="molecule type" value="Genomic_DNA"/>
</dbReference>
<dbReference type="InterPro" id="IPR036396">
    <property type="entry name" value="Cyt_P450_sf"/>
</dbReference>
<feature type="chain" id="PRO_5001645696" description="Cytochrome P450" evidence="11">
    <location>
        <begin position="18"/>
        <end position="527"/>
    </location>
</feature>
<evidence type="ECO:0000256" key="2">
    <source>
        <dbReference type="ARBA" id="ARBA00005179"/>
    </source>
</evidence>
<dbReference type="GO" id="GO:0005506">
    <property type="term" value="F:iron ion binding"/>
    <property type="evidence" value="ECO:0007669"/>
    <property type="project" value="InterPro"/>
</dbReference>
<dbReference type="PROSITE" id="PS00086">
    <property type="entry name" value="CYTOCHROME_P450"/>
    <property type="match status" value="1"/>
</dbReference>
<dbReference type="AlphaFoldDB" id="A0A067ML53"/>
<dbReference type="SUPFAM" id="SSF48264">
    <property type="entry name" value="Cytochrome P450"/>
    <property type="match status" value="1"/>
</dbReference>
<comment type="similarity">
    <text evidence="3 10">Belongs to the cytochrome P450 family.</text>
</comment>
<dbReference type="PRINTS" id="PR00463">
    <property type="entry name" value="EP450I"/>
</dbReference>
<dbReference type="InterPro" id="IPR017972">
    <property type="entry name" value="Cyt_P450_CS"/>
</dbReference>
<dbReference type="InterPro" id="IPR050121">
    <property type="entry name" value="Cytochrome_P450_monoxygenase"/>
</dbReference>
<dbReference type="HOGENOM" id="CLU_001570_25_0_1"/>
<dbReference type="Gene3D" id="1.10.630.10">
    <property type="entry name" value="Cytochrome P450"/>
    <property type="match status" value="1"/>
</dbReference>
<evidence type="ECO:0000256" key="10">
    <source>
        <dbReference type="RuleBase" id="RU000461"/>
    </source>
</evidence>
<keyword evidence="5 9" id="KW-0479">Metal-binding</keyword>
<dbReference type="PANTHER" id="PTHR24305:SF166">
    <property type="entry name" value="CYTOCHROME P450 12A4, MITOCHONDRIAL-RELATED"/>
    <property type="match status" value="1"/>
</dbReference>
<evidence type="ECO:0000256" key="4">
    <source>
        <dbReference type="ARBA" id="ARBA00022617"/>
    </source>
</evidence>
<dbReference type="InterPro" id="IPR001128">
    <property type="entry name" value="Cyt_P450"/>
</dbReference>
<proteinExistence type="inferred from homology"/>
<evidence type="ECO:0000313" key="13">
    <source>
        <dbReference type="Proteomes" id="UP000027195"/>
    </source>
</evidence>
<accession>A0A067ML53</accession>
<dbReference type="GO" id="GO:0016705">
    <property type="term" value="F:oxidoreductase activity, acting on paired donors, with incorporation or reduction of molecular oxygen"/>
    <property type="evidence" value="ECO:0007669"/>
    <property type="project" value="InterPro"/>
</dbReference>
<comment type="pathway">
    <text evidence="2">Secondary metabolite biosynthesis.</text>
</comment>
<keyword evidence="8 10" id="KW-0503">Monooxygenase</keyword>
<evidence type="ECO:0008006" key="14">
    <source>
        <dbReference type="Google" id="ProtNLM"/>
    </source>
</evidence>
<feature type="binding site" description="axial binding residue" evidence="9">
    <location>
        <position position="463"/>
    </location>
    <ligand>
        <name>heme</name>
        <dbReference type="ChEBI" id="CHEBI:30413"/>
    </ligand>
    <ligandPart>
        <name>Fe</name>
        <dbReference type="ChEBI" id="CHEBI:18248"/>
    </ligandPart>
</feature>
<evidence type="ECO:0000256" key="11">
    <source>
        <dbReference type="SAM" id="SignalP"/>
    </source>
</evidence>
<dbReference type="InParanoid" id="A0A067ML53"/>
<evidence type="ECO:0000256" key="5">
    <source>
        <dbReference type="ARBA" id="ARBA00022723"/>
    </source>
</evidence>
<keyword evidence="7 9" id="KW-0408">Iron</keyword>
<dbReference type="Pfam" id="PF00067">
    <property type="entry name" value="p450"/>
    <property type="match status" value="1"/>
</dbReference>
<dbReference type="InterPro" id="IPR002401">
    <property type="entry name" value="Cyt_P450_E_grp-I"/>
</dbReference>
<keyword evidence="11" id="KW-0732">Signal</keyword>
<evidence type="ECO:0000256" key="8">
    <source>
        <dbReference type="ARBA" id="ARBA00023033"/>
    </source>
</evidence>
<name>A0A067ML53_BOTB1</name>
<gene>
    <name evidence="12" type="ORF">BOTBODRAFT_34569</name>
</gene>
<dbReference type="PRINTS" id="PR00385">
    <property type="entry name" value="P450"/>
</dbReference>
<evidence type="ECO:0000256" key="3">
    <source>
        <dbReference type="ARBA" id="ARBA00010617"/>
    </source>
</evidence>
<feature type="signal peptide" evidence="11">
    <location>
        <begin position="1"/>
        <end position="17"/>
    </location>
</feature>
<dbReference type="OrthoDB" id="1470350at2759"/>
<protein>
    <recommendedName>
        <fullName evidence="14">Cytochrome P450</fullName>
    </recommendedName>
</protein>
<dbReference type="GO" id="GO:0020037">
    <property type="term" value="F:heme binding"/>
    <property type="evidence" value="ECO:0007669"/>
    <property type="project" value="InterPro"/>
</dbReference>
<keyword evidence="6 10" id="KW-0560">Oxidoreductase</keyword>
<dbReference type="STRING" id="930990.A0A067ML53"/>
<evidence type="ECO:0000256" key="7">
    <source>
        <dbReference type="ARBA" id="ARBA00023004"/>
    </source>
</evidence>
<organism evidence="12 13">
    <name type="scientific">Botryobasidium botryosum (strain FD-172 SS1)</name>
    <dbReference type="NCBI Taxonomy" id="930990"/>
    <lineage>
        <taxon>Eukaryota</taxon>
        <taxon>Fungi</taxon>
        <taxon>Dikarya</taxon>
        <taxon>Basidiomycota</taxon>
        <taxon>Agaricomycotina</taxon>
        <taxon>Agaricomycetes</taxon>
        <taxon>Cantharellales</taxon>
        <taxon>Botryobasidiaceae</taxon>
        <taxon>Botryobasidium</taxon>
    </lineage>
</organism>
<evidence type="ECO:0000256" key="1">
    <source>
        <dbReference type="ARBA" id="ARBA00001971"/>
    </source>
</evidence>